<dbReference type="GO" id="GO:0045547">
    <property type="term" value="F:ditrans,polycis-polyprenyl diphosphate synthase [(2E,6E)-farnesyl diphosphate specific] activity"/>
    <property type="evidence" value="ECO:0007669"/>
    <property type="project" value="TreeGrafter"/>
</dbReference>
<dbReference type="SUPFAM" id="SSF64005">
    <property type="entry name" value="Undecaprenyl diphosphate synthase"/>
    <property type="match status" value="1"/>
</dbReference>
<dbReference type="InterPro" id="IPR036424">
    <property type="entry name" value="UPP_synth-like_sf"/>
</dbReference>
<dbReference type="OrthoDB" id="4173905at2759"/>
<reference evidence="3" key="1">
    <citation type="journal article" date="2020" name="Fungal Divers.">
        <title>Resolving the Mortierellaceae phylogeny through synthesis of multi-gene phylogenetics and phylogenomics.</title>
        <authorList>
            <person name="Vandepol N."/>
            <person name="Liber J."/>
            <person name="Desiro A."/>
            <person name="Na H."/>
            <person name="Kennedy M."/>
            <person name="Barry K."/>
            <person name="Grigoriev I.V."/>
            <person name="Miller A.N."/>
            <person name="O'Donnell K."/>
            <person name="Stajich J.E."/>
            <person name="Bonito G."/>
        </authorList>
    </citation>
    <scope>NUCLEOTIDE SEQUENCE</scope>
    <source>
        <strain evidence="3">CK1249</strain>
    </source>
</reference>
<evidence type="ECO:0000313" key="4">
    <source>
        <dbReference type="Proteomes" id="UP000738359"/>
    </source>
</evidence>
<dbReference type="PANTHER" id="PTHR10291">
    <property type="entry name" value="DEHYDRODOLICHYL DIPHOSPHATE SYNTHASE FAMILY MEMBER"/>
    <property type="match status" value="1"/>
</dbReference>
<dbReference type="GO" id="GO:0016094">
    <property type="term" value="P:polyprenol biosynthetic process"/>
    <property type="evidence" value="ECO:0007669"/>
    <property type="project" value="TreeGrafter"/>
</dbReference>
<dbReference type="Pfam" id="PF01255">
    <property type="entry name" value="Prenyltransf"/>
    <property type="match status" value="1"/>
</dbReference>
<dbReference type="GO" id="GO:1904423">
    <property type="term" value="C:dehydrodolichyl diphosphate synthase complex"/>
    <property type="evidence" value="ECO:0007669"/>
    <property type="project" value="TreeGrafter"/>
</dbReference>
<evidence type="ECO:0008006" key="5">
    <source>
        <dbReference type="Google" id="ProtNLM"/>
    </source>
</evidence>
<dbReference type="PANTHER" id="PTHR10291:SF43">
    <property type="entry name" value="DEHYDRODOLICHYL DIPHOSPHATE SYNTHASE COMPLEX SUBUNIT DHDDS"/>
    <property type="match status" value="1"/>
</dbReference>
<dbReference type="Proteomes" id="UP000738359">
    <property type="component" value="Unassembled WGS sequence"/>
</dbReference>
<gene>
    <name evidence="3" type="ORF">BGZ70_001554</name>
</gene>
<dbReference type="AlphaFoldDB" id="A0A9P6IVN3"/>
<organism evidence="3 4">
    <name type="scientific">Mortierella alpina</name>
    <name type="common">Oleaginous fungus</name>
    <name type="synonym">Mortierella renispora</name>
    <dbReference type="NCBI Taxonomy" id="64518"/>
    <lineage>
        <taxon>Eukaryota</taxon>
        <taxon>Fungi</taxon>
        <taxon>Fungi incertae sedis</taxon>
        <taxon>Mucoromycota</taxon>
        <taxon>Mortierellomycotina</taxon>
        <taxon>Mortierellomycetes</taxon>
        <taxon>Mortierellales</taxon>
        <taxon>Mortierellaceae</taxon>
        <taxon>Mortierella</taxon>
    </lineage>
</organism>
<name>A0A9P6IVN3_MORAP</name>
<dbReference type="InterPro" id="IPR001441">
    <property type="entry name" value="UPP_synth-like"/>
</dbReference>
<sequence>MPSLKEFLFRAAVKVVQCGPIPQHIGLIMDGNRRYGRKVQVGSGGGYYLGFETLQEIMADCMKLGVKVVTVYAFSIENFKRPPDQVETLMELAKVKLAELCENR</sequence>
<dbReference type="GO" id="GO:0005811">
    <property type="term" value="C:lipid droplet"/>
    <property type="evidence" value="ECO:0007669"/>
    <property type="project" value="TreeGrafter"/>
</dbReference>
<protein>
    <recommendedName>
        <fullName evidence="5">Alkyl transferase</fullName>
    </recommendedName>
</protein>
<comment type="similarity">
    <text evidence="1">Belongs to the UPP synthase family.</text>
</comment>
<evidence type="ECO:0000256" key="1">
    <source>
        <dbReference type="ARBA" id="ARBA00005432"/>
    </source>
</evidence>
<keyword evidence="2" id="KW-0808">Transferase</keyword>
<dbReference type="GO" id="GO:0016020">
    <property type="term" value="C:membrane"/>
    <property type="evidence" value="ECO:0007669"/>
    <property type="project" value="TreeGrafter"/>
</dbReference>
<accession>A0A9P6IVN3</accession>
<evidence type="ECO:0000256" key="2">
    <source>
        <dbReference type="ARBA" id="ARBA00022679"/>
    </source>
</evidence>
<dbReference type="EMBL" id="JAAAHY010001350">
    <property type="protein sequence ID" value="KAF9950000.1"/>
    <property type="molecule type" value="Genomic_DNA"/>
</dbReference>
<dbReference type="Gene3D" id="3.40.1180.10">
    <property type="entry name" value="Decaprenyl diphosphate synthase-like"/>
    <property type="match status" value="1"/>
</dbReference>
<evidence type="ECO:0000313" key="3">
    <source>
        <dbReference type="EMBL" id="KAF9950000.1"/>
    </source>
</evidence>
<dbReference type="GO" id="GO:0005783">
    <property type="term" value="C:endoplasmic reticulum"/>
    <property type="evidence" value="ECO:0007669"/>
    <property type="project" value="TreeGrafter"/>
</dbReference>
<keyword evidence="4" id="KW-1185">Reference proteome</keyword>
<comment type="caution">
    <text evidence="3">The sequence shown here is derived from an EMBL/GenBank/DDBJ whole genome shotgun (WGS) entry which is preliminary data.</text>
</comment>
<proteinExistence type="inferred from homology"/>